<proteinExistence type="predicted"/>
<accession>A0A182QA28</accession>
<sequence length="164" mass="17661">MVVSTGQKPGGPRYAHHYLKATLGQNADNASPTTITTTRRRSRRGEVCFLLAHRVCPVEAPVVLVFVALALAVTAPAQLTEQRLALLVHATLVPVLFRLLQTPIVRRLKCPGLQWHCFGSLGATLPSPSSEPLADRHTASSNAQSDSVSHSAPFTALHRSSTKK</sequence>
<name>A0A182QA28_9DIPT</name>
<dbReference type="EnsemblMetazoa" id="AFAF006052-RA">
    <property type="protein sequence ID" value="AFAF006052-PA"/>
    <property type="gene ID" value="AFAF006052"/>
</dbReference>
<keyword evidence="3" id="KW-1185">Reference proteome</keyword>
<feature type="compositionally biased region" description="Polar residues" evidence="1">
    <location>
        <begin position="139"/>
        <end position="152"/>
    </location>
</feature>
<dbReference type="Proteomes" id="UP000075886">
    <property type="component" value="Unassembled WGS sequence"/>
</dbReference>
<evidence type="ECO:0000313" key="3">
    <source>
        <dbReference type="Proteomes" id="UP000075886"/>
    </source>
</evidence>
<evidence type="ECO:0000313" key="2">
    <source>
        <dbReference type="EnsemblMetazoa" id="AFAF006052-PA"/>
    </source>
</evidence>
<feature type="region of interest" description="Disordered" evidence="1">
    <location>
        <begin position="128"/>
        <end position="164"/>
    </location>
</feature>
<reference evidence="2" key="2">
    <citation type="submission" date="2020-05" db="UniProtKB">
        <authorList>
            <consortium name="EnsemblMetazoa"/>
        </authorList>
    </citation>
    <scope>IDENTIFICATION</scope>
    <source>
        <strain evidence="2">FAR1</strain>
    </source>
</reference>
<reference evidence="3" key="1">
    <citation type="submission" date="2014-01" db="EMBL/GenBank/DDBJ databases">
        <title>The Genome Sequence of Anopheles farauti FAR1 (V2).</title>
        <authorList>
            <consortium name="The Broad Institute Genomics Platform"/>
            <person name="Neafsey D.E."/>
            <person name="Besansky N."/>
            <person name="Howell P."/>
            <person name="Walton C."/>
            <person name="Young S.K."/>
            <person name="Zeng Q."/>
            <person name="Gargeya S."/>
            <person name="Fitzgerald M."/>
            <person name="Haas B."/>
            <person name="Abouelleil A."/>
            <person name="Allen A.W."/>
            <person name="Alvarado L."/>
            <person name="Arachchi H.M."/>
            <person name="Berlin A.M."/>
            <person name="Chapman S.B."/>
            <person name="Gainer-Dewar J."/>
            <person name="Goldberg J."/>
            <person name="Griggs A."/>
            <person name="Gujja S."/>
            <person name="Hansen M."/>
            <person name="Howarth C."/>
            <person name="Imamovic A."/>
            <person name="Ireland A."/>
            <person name="Larimer J."/>
            <person name="McCowan C."/>
            <person name="Murphy C."/>
            <person name="Pearson M."/>
            <person name="Poon T.W."/>
            <person name="Priest M."/>
            <person name="Roberts A."/>
            <person name="Saif S."/>
            <person name="Shea T."/>
            <person name="Sisk P."/>
            <person name="Sykes S."/>
            <person name="Wortman J."/>
            <person name="Nusbaum C."/>
            <person name="Birren B."/>
        </authorList>
    </citation>
    <scope>NUCLEOTIDE SEQUENCE [LARGE SCALE GENOMIC DNA]</scope>
    <source>
        <strain evidence="3">FAR1</strain>
    </source>
</reference>
<dbReference type="AlphaFoldDB" id="A0A182QA28"/>
<evidence type="ECO:0000256" key="1">
    <source>
        <dbReference type="SAM" id="MobiDB-lite"/>
    </source>
</evidence>
<protein>
    <submittedName>
        <fullName evidence="2">Uncharacterized protein</fullName>
    </submittedName>
</protein>
<organism evidence="2 3">
    <name type="scientific">Anopheles farauti</name>
    <dbReference type="NCBI Taxonomy" id="69004"/>
    <lineage>
        <taxon>Eukaryota</taxon>
        <taxon>Metazoa</taxon>
        <taxon>Ecdysozoa</taxon>
        <taxon>Arthropoda</taxon>
        <taxon>Hexapoda</taxon>
        <taxon>Insecta</taxon>
        <taxon>Pterygota</taxon>
        <taxon>Neoptera</taxon>
        <taxon>Endopterygota</taxon>
        <taxon>Diptera</taxon>
        <taxon>Nematocera</taxon>
        <taxon>Culicoidea</taxon>
        <taxon>Culicidae</taxon>
        <taxon>Anophelinae</taxon>
        <taxon>Anopheles</taxon>
    </lineage>
</organism>
<dbReference type="EMBL" id="AXCN02000264">
    <property type="status" value="NOT_ANNOTATED_CDS"/>
    <property type="molecule type" value="Genomic_DNA"/>
</dbReference>
<dbReference type="VEuPathDB" id="VectorBase:AFAF006052"/>